<name>A0A328E710_9ASTE</name>
<dbReference type="InterPro" id="IPR036691">
    <property type="entry name" value="Endo/exonu/phosph_ase_sf"/>
</dbReference>
<evidence type="ECO:0000313" key="2">
    <source>
        <dbReference type="EMBL" id="RAL52409.1"/>
    </source>
</evidence>
<protein>
    <recommendedName>
        <fullName evidence="1">Endonuclease/exonuclease/phosphatase domain-containing protein</fullName>
    </recommendedName>
</protein>
<keyword evidence="3" id="KW-1185">Reference proteome</keyword>
<dbReference type="Gene3D" id="3.60.10.10">
    <property type="entry name" value="Endonuclease/exonuclease/phosphatase"/>
    <property type="match status" value="1"/>
</dbReference>
<reference evidence="2 3" key="1">
    <citation type="submission" date="2018-06" db="EMBL/GenBank/DDBJ databases">
        <title>The Genome of Cuscuta australis (Dodder) Provides Insight into the Evolution of Plant Parasitism.</title>
        <authorList>
            <person name="Liu H."/>
        </authorList>
    </citation>
    <scope>NUCLEOTIDE SEQUENCE [LARGE SCALE GENOMIC DNA]</scope>
    <source>
        <strain evidence="3">cv. Yunnan</strain>
        <tissue evidence="2">Vines</tissue>
    </source>
</reference>
<dbReference type="AlphaFoldDB" id="A0A328E710"/>
<dbReference type="Proteomes" id="UP000249390">
    <property type="component" value="Unassembled WGS sequence"/>
</dbReference>
<organism evidence="2 3">
    <name type="scientific">Cuscuta australis</name>
    <dbReference type="NCBI Taxonomy" id="267555"/>
    <lineage>
        <taxon>Eukaryota</taxon>
        <taxon>Viridiplantae</taxon>
        <taxon>Streptophyta</taxon>
        <taxon>Embryophyta</taxon>
        <taxon>Tracheophyta</taxon>
        <taxon>Spermatophyta</taxon>
        <taxon>Magnoliopsida</taxon>
        <taxon>eudicotyledons</taxon>
        <taxon>Gunneridae</taxon>
        <taxon>Pentapetalae</taxon>
        <taxon>asterids</taxon>
        <taxon>lamiids</taxon>
        <taxon>Solanales</taxon>
        <taxon>Convolvulaceae</taxon>
        <taxon>Cuscuteae</taxon>
        <taxon>Cuscuta</taxon>
        <taxon>Cuscuta subgen. Grammica</taxon>
        <taxon>Cuscuta sect. Cleistogrammica</taxon>
    </lineage>
</organism>
<feature type="domain" description="Endonuclease/exonuclease/phosphatase" evidence="1">
    <location>
        <begin position="3"/>
        <end position="203"/>
    </location>
</feature>
<gene>
    <name evidence="2" type="ORF">DM860_007266</name>
</gene>
<dbReference type="PANTHER" id="PTHR33710:SF64">
    <property type="entry name" value="ENDONUCLEASE_EXONUCLEASE_PHOSPHATASE DOMAIN-CONTAINING PROTEIN"/>
    <property type="match status" value="1"/>
</dbReference>
<dbReference type="PANTHER" id="PTHR33710">
    <property type="entry name" value="BNAC02G09200D PROTEIN"/>
    <property type="match status" value="1"/>
</dbReference>
<dbReference type="GO" id="GO:0003824">
    <property type="term" value="F:catalytic activity"/>
    <property type="evidence" value="ECO:0007669"/>
    <property type="project" value="InterPro"/>
</dbReference>
<evidence type="ECO:0000313" key="3">
    <source>
        <dbReference type="Proteomes" id="UP000249390"/>
    </source>
</evidence>
<dbReference type="SUPFAM" id="SSF56219">
    <property type="entry name" value="DNase I-like"/>
    <property type="match status" value="1"/>
</dbReference>
<proteinExistence type="predicted"/>
<dbReference type="InterPro" id="IPR005135">
    <property type="entry name" value="Endo/exonuclease/phosphatase"/>
</dbReference>
<evidence type="ECO:0000259" key="1">
    <source>
        <dbReference type="Pfam" id="PF03372"/>
    </source>
</evidence>
<accession>A0A328E710</accession>
<sequence>MIGTWNIRGLNTPLKQKEVLNLIHKYNLSVLGILETKVKKDNISSVKENLRRDWESFINNEMHQMGMIWIHWDPKRVALKVLYSYAQMVHCHVQWHEQKLEFFTSFVYGFNELEERKSLWKDIKTYASSNEAWCVIGDFNAVLTSEDRKGGNPVSNGETADFRDCLEKCGLEEMPFSGPYFTWNNKQKGGDRIYSKLDRMVANIEWVLKMGTKTVIIHEGISDHCPLI</sequence>
<dbReference type="EMBL" id="NQVE01000034">
    <property type="protein sequence ID" value="RAL52409.1"/>
    <property type="molecule type" value="Genomic_DNA"/>
</dbReference>
<dbReference type="Pfam" id="PF03372">
    <property type="entry name" value="Exo_endo_phos"/>
    <property type="match status" value="1"/>
</dbReference>
<comment type="caution">
    <text evidence="2">The sequence shown here is derived from an EMBL/GenBank/DDBJ whole genome shotgun (WGS) entry which is preliminary data.</text>
</comment>